<dbReference type="KEGG" id="cma:Cmaq_1394"/>
<dbReference type="InterPro" id="IPR053714">
    <property type="entry name" value="Iso_Racemase_Enz_sf"/>
</dbReference>
<organism evidence="1 2">
    <name type="scientific">Caldivirga maquilingensis (strain ATCC 700844 / DSM 13496 / JCM 10307 / IC-167)</name>
    <dbReference type="NCBI Taxonomy" id="397948"/>
    <lineage>
        <taxon>Archaea</taxon>
        <taxon>Thermoproteota</taxon>
        <taxon>Thermoprotei</taxon>
        <taxon>Thermoproteales</taxon>
        <taxon>Thermoproteaceae</taxon>
        <taxon>Caldivirga</taxon>
    </lineage>
</organism>
<accession>A8M901</accession>
<dbReference type="HOGENOM" id="CLU_068086_5_1_2"/>
<dbReference type="AlphaFoldDB" id="A8M901"/>
<dbReference type="EMBL" id="CP000852">
    <property type="protein sequence ID" value="ABW02220.1"/>
    <property type="molecule type" value="Genomic_DNA"/>
</dbReference>
<sequence>MWIKLGTIIPSSNTTVEREFTRTILEPDVTVHTSRITLKEVTLNGLKEMERETERAAQELGTAKVNIIAYACTTGSLFKGPNHHLEIKRRIEDITEIPAVATSGAVIDALSYFNARKVLVVTPYIDELNVKEREFLEAHGIQVVSIKGLGISDNTVIGSLDPSITYETALNEARRFGSDYDALFISCTNWRSFEVIGDLERQLGKPVISSNSATLWAVIRNLGIKVKLRYNLGALFSDLTL</sequence>
<keyword evidence="2" id="KW-1185">Reference proteome</keyword>
<dbReference type="Pfam" id="PF17645">
    <property type="entry name" value="Amdase"/>
    <property type="match status" value="1"/>
</dbReference>
<dbReference type="PANTHER" id="PTHR40267:SF1">
    <property type="entry name" value="BLR3294 PROTEIN"/>
    <property type="match status" value="1"/>
</dbReference>
<gene>
    <name evidence="1" type="ordered locus">Cmaq_1394</name>
</gene>
<dbReference type="Proteomes" id="UP000001137">
    <property type="component" value="Chromosome"/>
</dbReference>
<evidence type="ECO:0000313" key="1">
    <source>
        <dbReference type="EMBL" id="ABW02220.1"/>
    </source>
</evidence>
<dbReference type="GeneID" id="5709452"/>
<dbReference type="Gene3D" id="3.40.50.12500">
    <property type="match status" value="1"/>
</dbReference>
<reference evidence="1 2" key="1">
    <citation type="submission" date="2007-10" db="EMBL/GenBank/DDBJ databases">
        <title>Complete sequence of Caldivirga maquilingensis IC-167.</title>
        <authorList>
            <consortium name="US DOE Joint Genome Institute"/>
            <person name="Copeland A."/>
            <person name="Lucas S."/>
            <person name="Lapidus A."/>
            <person name="Barry K."/>
            <person name="Glavina del Rio T."/>
            <person name="Dalin E."/>
            <person name="Tice H."/>
            <person name="Pitluck S."/>
            <person name="Saunders E."/>
            <person name="Brettin T."/>
            <person name="Bruce D."/>
            <person name="Detter J.C."/>
            <person name="Han C."/>
            <person name="Schmutz J."/>
            <person name="Larimer F."/>
            <person name="Land M."/>
            <person name="Hauser L."/>
            <person name="Kyrpides N."/>
            <person name="Ivanova N."/>
            <person name="Biddle J.F."/>
            <person name="Zhang Z."/>
            <person name="Fitz-Gibbon S.T."/>
            <person name="Lowe T.M."/>
            <person name="Saltikov C."/>
            <person name="House C.H."/>
            <person name="Richardson P."/>
        </authorList>
    </citation>
    <scope>NUCLEOTIDE SEQUENCE [LARGE SCALE GENOMIC DNA]</scope>
    <source>
        <strain evidence="2">ATCC 700844 / DSM 13496 / JCM 10307 / IC-167</strain>
    </source>
</reference>
<dbReference type="InterPro" id="IPR026286">
    <property type="entry name" value="MaiA/AMDase"/>
</dbReference>
<dbReference type="PANTHER" id="PTHR40267">
    <property type="entry name" value="BLR3294 PROTEIN"/>
    <property type="match status" value="1"/>
</dbReference>
<dbReference type="RefSeq" id="WP_012186439.1">
    <property type="nucleotide sequence ID" value="NC_009954.1"/>
</dbReference>
<proteinExistence type="predicted"/>
<dbReference type="eggNOG" id="arCOG02004">
    <property type="taxonomic scope" value="Archaea"/>
</dbReference>
<dbReference type="PIRSF" id="PIRSF015736">
    <property type="entry name" value="MI"/>
    <property type="match status" value="1"/>
</dbReference>
<protein>
    <submittedName>
        <fullName evidence="1">Asp/Glu racemase</fullName>
    </submittedName>
</protein>
<evidence type="ECO:0000313" key="2">
    <source>
        <dbReference type="Proteomes" id="UP000001137"/>
    </source>
</evidence>
<dbReference type="STRING" id="397948.Cmaq_1394"/>
<name>A8M901_CALMQ</name>